<organism evidence="1 2">
    <name type="scientific">Trametes sanguinea</name>
    <dbReference type="NCBI Taxonomy" id="158606"/>
    <lineage>
        <taxon>Eukaryota</taxon>
        <taxon>Fungi</taxon>
        <taxon>Dikarya</taxon>
        <taxon>Basidiomycota</taxon>
        <taxon>Agaricomycotina</taxon>
        <taxon>Agaricomycetes</taxon>
        <taxon>Polyporales</taxon>
        <taxon>Polyporaceae</taxon>
        <taxon>Trametes</taxon>
    </lineage>
</organism>
<sequence>MRPTNRHQRISHSARKTPQPPRHSLARAKTLAGACEGLRRPPRPQAAVSGRPGARRAVPSLGALAERGTDLRSLERWARKRSRALRAAAAWFRTVSVTIQIPVPPRSASQSASASASASALRPAFSLRCELRFIASAIIAKSLRIPLRTLRTLRIKPAPLQRLAKLAKTAKLLSEVFTLSSLLSLRSEGRPTLAKTHRRRSPSQGTRHEPSASPPFCVLQSAGGFDASAACFRTIQIPVPPRSASQSASASASASASVLRPVFSLRCELRFTASAIIAKSLRVALRILRTPRIKPAPPYRPAKLAKPAKILSEVFPLPISPSLAKRRAANPRKDS</sequence>
<comment type="caution">
    <text evidence="1">The sequence shown here is derived from an EMBL/GenBank/DDBJ whole genome shotgun (WGS) entry which is preliminary data.</text>
</comment>
<keyword evidence="2" id="KW-1185">Reference proteome</keyword>
<evidence type="ECO:0000313" key="1">
    <source>
        <dbReference type="EMBL" id="KAJ2985700.1"/>
    </source>
</evidence>
<gene>
    <name evidence="1" type="ORF">NUW54_g10062</name>
</gene>
<protein>
    <submittedName>
        <fullName evidence="1">Uncharacterized protein</fullName>
    </submittedName>
</protein>
<accession>A0ACC1P328</accession>
<proteinExistence type="predicted"/>
<evidence type="ECO:0000313" key="2">
    <source>
        <dbReference type="Proteomes" id="UP001144978"/>
    </source>
</evidence>
<name>A0ACC1P328_9APHY</name>
<dbReference type="Proteomes" id="UP001144978">
    <property type="component" value="Unassembled WGS sequence"/>
</dbReference>
<reference evidence="1" key="1">
    <citation type="submission" date="2022-08" db="EMBL/GenBank/DDBJ databases">
        <title>Genome Sequence of Pycnoporus sanguineus.</title>
        <authorList>
            <person name="Buettner E."/>
        </authorList>
    </citation>
    <scope>NUCLEOTIDE SEQUENCE</scope>
    <source>
        <strain evidence="1">CG-C14</strain>
    </source>
</reference>
<dbReference type="EMBL" id="JANSHE010003533">
    <property type="protein sequence ID" value="KAJ2985700.1"/>
    <property type="molecule type" value="Genomic_DNA"/>
</dbReference>